<dbReference type="FunCoup" id="A0A0C3GH47">
    <property type="interactions" value="24"/>
</dbReference>
<dbReference type="AlphaFoldDB" id="A0A0C3GH47"/>
<evidence type="ECO:0000313" key="6">
    <source>
        <dbReference type="Proteomes" id="UP000054166"/>
    </source>
</evidence>
<dbReference type="Gene3D" id="3.30.360.10">
    <property type="entry name" value="Dihydrodipicolinate Reductase, domain 2"/>
    <property type="match status" value="1"/>
</dbReference>
<dbReference type="InterPro" id="IPR004104">
    <property type="entry name" value="Gfo/Idh/MocA-like_OxRdtase_C"/>
</dbReference>
<proteinExistence type="inferred from homology"/>
<evidence type="ECO:0000259" key="3">
    <source>
        <dbReference type="Pfam" id="PF01408"/>
    </source>
</evidence>
<dbReference type="PANTHER" id="PTHR43708">
    <property type="entry name" value="CONSERVED EXPRESSED OXIDOREDUCTASE (EUROFUNG)"/>
    <property type="match status" value="1"/>
</dbReference>
<feature type="domain" description="Gfo/Idh/MocA-like oxidoreductase N-terminal" evidence="3">
    <location>
        <begin position="9"/>
        <end position="126"/>
    </location>
</feature>
<evidence type="ECO:0000313" key="5">
    <source>
        <dbReference type="EMBL" id="KIM90979.1"/>
    </source>
</evidence>
<reference evidence="6" key="2">
    <citation type="submission" date="2015-01" db="EMBL/GenBank/DDBJ databases">
        <title>Evolutionary Origins and Diversification of the Mycorrhizal Mutualists.</title>
        <authorList>
            <consortium name="DOE Joint Genome Institute"/>
            <consortium name="Mycorrhizal Genomics Consortium"/>
            <person name="Kohler A."/>
            <person name="Kuo A."/>
            <person name="Nagy L.G."/>
            <person name="Floudas D."/>
            <person name="Copeland A."/>
            <person name="Barry K.W."/>
            <person name="Cichocki N."/>
            <person name="Veneault-Fourrey C."/>
            <person name="LaButti K."/>
            <person name="Lindquist E.A."/>
            <person name="Lipzen A."/>
            <person name="Lundell T."/>
            <person name="Morin E."/>
            <person name="Murat C."/>
            <person name="Riley R."/>
            <person name="Ohm R."/>
            <person name="Sun H."/>
            <person name="Tunlid A."/>
            <person name="Henrissat B."/>
            <person name="Grigoriev I.V."/>
            <person name="Hibbett D.S."/>
            <person name="Martin F."/>
        </authorList>
    </citation>
    <scope>NUCLEOTIDE SEQUENCE [LARGE SCALE GENOMIC DNA]</scope>
    <source>
        <strain evidence="6">F 1598</strain>
    </source>
</reference>
<keyword evidence="2" id="KW-0560">Oxidoreductase</keyword>
<evidence type="ECO:0000259" key="4">
    <source>
        <dbReference type="Pfam" id="PF02894"/>
    </source>
</evidence>
<dbReference type="Pfam" id="PF02894">
    <property type="entry name" value="GFO_IDH_MocA_C"/>
    <property type="match status" value="1"/>
</dbReference>
<evidence type="ECO:0000256" key="2">
    <source>
        <dbReference type="ARBA" id="ARBA00023002"/>
    </source>
</evidence>
<dbReference type="OrthoDB" id="446809at2759"/>
<protein>
    <recommendedName>
        <fullName evidence="7">Gfo/Idh/MocA-like oxidoreductase N-terminal domain-containing protein</fullName>
    </recommendedName>
</protein>
<accession>A0A0C3GH47</accession>
<dbReference type="InParanoid" id="A0A0C3GH47"/>
<dbReference type="PANTHER" id="PTHR43708:SF5">
    <property type="entry name" value="CONSERVED EXPRESSED OXIDOREDUCTASE (EUROFUNG)-RELATED"/>
    <property type="match status" value="1"/>
</dbReference>
<comment type="similarity">
    <text evidence="1">Belongs to the Gfo/Idh/MocA family.</text>
</comment>
<dbReference type="InterPro" id="IPR036291">
    <property type="entry name" value="NAD(P)-bd_dom_sf"/>
</dbReference>
<evidence type="ECO:0008006" key="7">
    <source>
        <dbReference type="Google" id="ProtNLM"/>
    </source>
</evidence>
<evidence type="ECO:0000256" key="1">
    <source>
        <dbReference type="ARBA" id="ARBA00010928"/>
    </source>
</evidence>
<dbReference type="GO" id="GO:0016491">
    <property type="term" value="F:oxidoreductase activity"/>
    <property type="evidence" value="ECO:0007669"/>
    <property type="project" value="UniProtKB-KW"/>
</dbReference>
<keyword evidence="6" id="KW-1185">Reference proteome</keyword>
<dbReference type="InterPro" id="IPR000683">
    <property type="entry name" value="Gfo/Idh/MocA-like_OxRdtase_N"/>
</dbReference>
<gene>
    <name evidence="5" type="ORF">PILCRDRAFT_811483</name>
</gene>
<dbReference type="HOGENOM" id="CLU_023194_19_0_1"/>
<dbReference type="Gene3D" id="3.40.50.720">
    <property type="entry name" value="NAD(P)-binding Rossmann-like Domain"/>
    <property type="match status" value="1"/>
</dbReference>
<dbReference type="SUPFAM" id="SSF51735">
    <property type="entry name" value="NAD(P)-binding Rossmann-fold domains"/>
    <property type="match status" value="1"/>
</dbReference>
<dbReference type="STRING" id="765440.A0A0C3GH47"/>
<dbReference type="Pfam" id="PF01408">
    <property type="entry name" value="GFO_IDH_MocA"/>
    <property type="match status" value="1"/>
</dbReference>
<reference evidence="5 6" key="1">
    <citation type="submission" date="2014-04" db="EMBL/GenBank/DDBJ databases">
        <authorList>
            <consortium name="DOE Joint Genome Institute"/>
            <person name="Kuo A."/>
            <person name="Tarkka M."/>
            <person name="Buscot F."/>
            <person name="Kohler A."/>
            <person name="Nagy L.G."/>
            <person name="Floudas D."/>
            <person name="Copeland A."/>
            <person name="Barry K.W."/>
            <person name="Cichocki N."/>
            <person name="Veneault-Fourrey C."/>
            <person name="LaButti K."/>
            <person name="Lindquist E.A."/>
            <person name="Lipzen A."/>
            <person name="Lundell T."/>
            <person name="Morin E."/>
            <person name="Murat C."/>
            <person name="Sun H."/>
            <person name="Tunlid A."/>
            <person name="Henrissat B."/>
            <person name="Grigoriev I.V."/>
            <person name="Hibbett D.S."/>
            <person name="Martin F."/>
            <person name="Nordberg H.P."/>
            <person name="Cantor M.N."/>
            <person name="Hua S.X."/>
        </authorList>
    </citation>
    <scope>NUCLEOTIDE SEQUENCE [LARGE SCALE GENOMIC DNA]</scope>
    <source>
        <strain evidence="5 6">F 1598</strain>
    </source>
</reference>
<dbReference type="InterPro" id="IPR051317">
    <property type="entry name" value="Gfo/Idh/MocA_oxidoreduct"/>
</dbReference>
<name>A0A0C3GH47_PILCF</name>
<dbReference type="Proteomes" id="UP000054166">
    <property type="component" value="Unassembled WGS sequence"/>
</dbReference>
<feature type="domain" description="Gfo/Idh/MocA-like oxidoreductase C-terminal" evidence="4">
    <location>
        <begin position="153"/>
        <end position="375"/>
    </location>
</feature>
<organism evidence="5 6">
    <name type="scientific">Piloderma croceum (strain F 1598)</name>
    <dbReference type="NCBI Taxonomy" id="765440"/>
    <lineage>
        <taxon>Eukaryota</taxon>
        <taxon>Fungi</taxon>
        <taxon>Dikarya</taxon>
        <taxon>Basidiomycota</taxon>
        <taxon>Agaricomycotina</taxon>
        <taxon>Agaricomycetes</taxon>
        <taxon>Agaricomycetidae</taxon>
        <taxon>Atheliales</taxon>
        <taxon>Atheliaceae</taxon>
        <taxon>Piloderma</taxon>
    </lineage>
</organism>
<sequence length="378" mass="42032">MAPKPIDTCVLGLGLAGLTFHVPFIIALPRQFTLHSVLERNPQSPGGKVHDRFGINTKIHRTLDEVLSDAEIELIIVATPSETHYALAKAALQAGKHVLVDKPVTATVEEAEELGTLAKSKGLVLYAFQNRRWDQEYLALRHLLALPDTSPQSLGTVLEFESVFDRFRTTLKGTWKDEKLPANGQTFDLGSHLIDQTLQLFGRPEKLTAFMQNVRGIGHSDVEDTFTLLMHYPAGPSRKYPLIANLRAHILSVRSPQPRYIVRGAKGTYTKFGVDVQEDQLKAMTTPNAIFDYGFGREPELLWGTVENIEADNISVRKTIWPSTDPGSQIDLFRDLASAIRNGSEPTVKWEEATAVIEIIQLAHLSAREGRTVDVPKK</sequence>
<dbReference type="GO" id="GO:0000166">
    <property type="term" value="F:nucleotide binding"/>
    <property type="evidence" value="ECO:0007669"/>
    <property type="project" value="InterPro"/>
</dbReference>
<dbReference type="EMBL" id="KN832972">
    <property type="protein sequence ID" value="KIM90979.1"/>
    <property type="molecule type" value="Genomic_DNA"/>
</dbReference>